<dbReference type="OrthoDB" id="122531at2"/>
<dbReference type="InterPro" id="IPR027843">
    <property type="entry name" value="DUF4440"/>
</dbReference>
<dbReference type="STRING" id="321267.SHM7688_01514"/>
<dbReference type="Gene3D" id="3.10.450.50">
    <property type="match status" value="1"/>
</dbReference>
<reference evidence="2 3" key="1">
    <citation type="submission" date="2015-09" db="EMBL/GenBank/DDBJ databases">
        <authorList>
            <consortium name="Swine Surveillance"/>
        </authorList>
    </citation>
    <scope>NUCLEOTIDE SEQUENCE [LARGE SCALE GENOMIC DNA]</scope>
    <source>
        <strain evidence="2 3">CECT 7688</strain>
    </source>
</reference>
<proteinExistence type="predicted"/>
<evidence type="ECO:0000313" key="2">
    <source>
        <dbReference type="EMBL" id="CUH52074.1"/>
    </source>
</evidence>
<feature type="domain" description="DUF4440" evidence="1">
    <location>
        <begin position="12"/>
        <end position="117"/>
    </location>
</feature>
<accession>A0A0P1EPQ4</accession>
<sequence>MADTPEDIPHLFAKAWNARDAHALASLFVEDADFVNVVGLWWHNRDDIARAHHYGLTTFFQSSEISPRRIKVRQVSDDIAIIHTRWRLQGQLGKEGEQLNTRFAIMVFVAERQRSGWAVLAAQNTDIVPGAETNTISDGTMRAADYRK</sequence>
<protein>
    <submittedName>
        <fullName evidence="2">SnoaL-like domain protein</fullName>
    </submittedName>
</protein>
<evidence type="ECO:0000313" key="3">
    <source>
        <dbReference type="Proteomes" id="UP000054823"/>
    </source>
</evidence>
<dbReference type="AlphaFoldDB" id="A0A0P1EPQ4"/>
<keyword evidence="3" id="KW-1185">Reference proteome</keyword>
<evidence type="ECO:0000259" key="1">
    <source>
        <dbReference type="Pfam" id="PF14534"/>
    </source>
</evidence>
<dbReference type="SUPFAM" id="SSF54427">
    <property type="entry name" value="NTF2-like"/>
    <property type="match status" value="1"/>
</dbReference>
<dbReference type="NCBIfam" id="TIGR02246">
    <property type="entry name" value="SgcJ/EcaC family oxidoreductase"/>
    <property type="match status" value="1"/>
</dbReference>
<dbReference type="InterPro" id="IPR011944">
    <property type="entry name" value="Steroid_delta5-4_isomerase"/>
</dbReference>
<dbReference type="RefSeq" id="WP_058239308.1">
    <property type="nucleotide sequence ID" value="NZ_CYPW01000013.1"/>
</dbReference>
<dbReference type="InterPro" id="IPR032710">
    <property type="entry name" value="NTF2-like_dom_sf"/>
</dbReference>
<name>A0A0P1EPQ4_9RHOB</name>
<gene>
    <name evidence="2" type="ORF">SHM7688_01514</name>
</gene>
<dbReference type="Pfam" id="PF14534">
    <property type="entry name" value="DUF4440"/>
    <property type="match status" value="1"/>
</dbReference>
<dbReference type="EMBL" id="CYPW01000013">
    <property type="protein sequence ID" value="CUH52074.1"/>
    <property type="molecule type" value="Genomic_DNA"/>
</dbReference>
<dbReference type="Proteomes" id="UP000054823">
    <property type="component" value="Unassembled WGS sequence"/>
</dbReference>
<organism evidence="2 3">
    <name type="scientific">Shimia marina</name>
    <dbReference type="NCBI Taxonomy" id="321267"/>
    <lineage>
        <taxon>Bacteria</taxon>
        <taxon>Pseudomonadati</taxon>
        <taxon>Pseudomonadota</taxon>
        <taxon>Alphaproteobacteria</taxon>
        <taxon>Rhodobacterales</taxon>
        <taxon>Roseobacteraceae</taxon>
    </lineage>
</organism>